<evidence type="ECO:0000256" key="7">
    <source>
        <dbReference type="SAM" id="MobiDB-lite"/>
    </source>
</evidence>
<feature type="compositionally biased region" description="Polar residues" evidence="7">
    <location>
        <begin position="52"/>
        <end position="63"/>
    </location>
</feature>
<dbReference type="AlphaFoldDB" id="A0A9N7YN24"/>
<keyword evidence="4" id="KW-0805">Transcription regulation</keyword>
<feature type="compositionally biased region" description="Basic residues" evidence="7">
    <location>
        <begin position="110"/>
        <end position="120"/>
    </location>
</feature>
<keyword evidence="6" id="KW-0539">Nucleus</keyword>
<evidence type="ECO:0000313" key="10">
    <source>
        <dbReference type="Proteomes" id="UP001153269"/>
    </source>
</evidence>
<evidence type="ECO:0000256" key="4">
    <source>
        <dbReference type="ARBA" id="ARBA00023015"/>
    </source>
</evidence>
<dbReference type="EMBL" id="CADEAL010001210">
    <property type="protein sequence ID" value="CAB1430174.1"/>
    <property type="molecule type" value="Genomic_DNA"/>
</dbReference>
<dbReference type="CDD" id="cd09578">
    <property type="entry name" value="SAM_Scm"/>
    <property type="match status" value="1"/>
</dbReference>
<dbReference type="SMART" id="SM00454">
    <property type="entry name" value="SAM"/>
    <property type="match status" value="1"/>
</dbReference>
<keyword evidence="3" id="KW-0678">Repressor</keyword>
<gene>
    <name evidence="9" type="ORF">PLEPLA_LOCUS18156</name>
</gene>
<dbReference type="FunFam" id="1.10.150.50:FF:000018">
    <property type="entry name" value="Polycomb protein scmh1 isoform 4"/>
    <property type="match status" value="1"/>
</dbReference>
<dbReference type="GO" id="GO:0005634">
    <property type="term" value="C:nucleus"/>
    <property type="evidence" value="ECO:0007669"/>
    <property type="project" value="UniProtKB-SubCell"/>
</dbReference>
<evidence type="ECO:0000256" key="6">
    <source>
        <dbReference type="ARBA" id="ARBA00023242"/>
    </source>
</evidence>
<organism evidence="9 10">
    <name type="scientific">Pleuronectes platessa</name>
    <name type="common">European plaice</name>
    <dbReference type="NCBI Taxonomy" id="8262"/>
    <lineage>
        <taxon>Eukaryota</taxon>
        <taxon>Metazoa</taxon>
        <taxon>Chordata</taxon>
        <taxon>Craniata</taxon>
        <taxon>Vertebrata</taxon>
        <taxon>Euteleostomi</taxon>
        <taxon>Actinopterygii</taxon>
        <taxon>Neopterygii</taxon>
        <taxon>Teleostei</taxon>
        <taxon>Neoteleostei</taxon>
        <taxon>Acanthomorphata</taxon>
        <taxon>Carangaria</taxon>
        <taxon>Pleuronectiformes</taxon>
        <taxon>Pleuronectoidei</taxon>
        <taxon>Pleuronectidae</taxon>
        <taxon>Pleuronectes</taxon>
    </lineage>
</organism>
<dbReference type="PANTHER" id="PTHR12247:SF85">
    <property type="entry name" value="SEX COMB ON MIDLEG-LIKE PROTEIN 4"/>
    <property type="match status" value="1"/>
</dbReference>
<feature type="region of interest" description="Disordered" evidence="7">
    <location>
        <begin position="1"/>
        <end position="120"/>
    </location>
</feature>
<feature type="compositionally biased region" description="Polar residues" evidence="7">
    <location>
        <begin position="306"/>
        <end position="336"/>
    </location>
</feature>
<evidence type="ECO:0000256" key="2">
    <source>
        <dbReference type="ARBA" id="ARBA00008469"/>
    </source>
</evidence>
<keyword evidence="10" id="KW-1185">Reference proteome</keyword>
<reference evidence="9" key="1">
    <citation type="submission" date="2020-03" db="EMBL/GenBank/DDBJ databases">
        <authorList>
            <person name="Weist P."/>
        </authorList>
    </citation>
    <scope>NUCLEOTIDE SEQUENCE</scope>
</reference>
<dbReference type="InterPro" id="IPR021987">
    <property type="entry name" value="SLED"/>
</dbReference>
<protein>
    <recommendedName>
        <fullName evidence="8">SAM domain-containing protein</fullName>
    </recommendedName>
</protein>
<dbReference type="GO" id="GO:0042393">
    <property type="term" value="F:histone binding"/>
    <property type="evidence" value="ECO:0007669"/>
    <property type="project" value="TreeGrafter"/>
</dbReference>
<evidence type="ECO:0000313" key="9">
    <source>
        <dbReference type="EMBL" id="CAB1430174.1"/>
    </source>
</evidence>
<dbReference type="Pfam" id="PF00536">
    <property type="entry name" value="SAM_1"/>
    <property type="match status" value="1"/>
</dbReference>
<feature type="domain" description="SAM" evidence="8">
    <location>
        <begin position="347"/>
        <end position="416"/>
    </location>
</feature>
<dbReference type="SUPFAM" id="SSF47769">
    <property type="entry name" value="SAM/Pointed domain"/>
    <property type="match status" value="1"/>
</dbReference>
<dbReference type="InterPro" id="IPR050548">
    <property type="entry name" value="PcG_chromatin_remod_factors"/>
</dbReference>
<feature type="compositionally biased region" description="Basic residues" evidence="7">
    <location>
        <begin position="22"/>
        <end position="31"/>
    </location>
</feature>
<dbReference type="GO" id="GO:0045892">
    <property type="term" value="P:negative regulation of DNA-templated transcription"/>
    <property type="evidence" value="ECO:0007669"/>
    <property type="project" value="TreeGrafter"/>
</dbReference>
<dbReference type="InterPro" id="IPR038348">
    <property type="entry name" value="SLED_sf"/>
</dbReference>
<evidence type="ECO:0000256" key="1">
    <source>
        <dbReference type="ARBA" id="ARBA00004123"/>
    </source>
</evidence>
<dbReference type="InterPro" id="IPR047531">
    <property type="entry name" value="SAM_Scm-like"/>
</dbReference>
<comment type="caution">
    <text evidence="9">The sequence shown here is derived from an EMBL/GenBank/DDBJ whole genome shotgun (WGS) entry which is preliminary data.</text>
</comment>
<feature type="compositionally biased region" description="Basic and acidic residues" evidence="7">
    <location>
        <begin position="337"/>
        <end position="346"/>
    </location>
</feature>
<dbReference type="Gene3D" id="3.90.1150.190">
    <property type="entry name" value="SLED domain"/>
    <property type="match status" value="1"/>
</dbReference>
<keyword evidence="5" id="KW-0804">Transcription</keyword>
<feature type="region of interest" description="Disordered" evidence="7">
    <location>
        <begin position="306"/>
        <end position="347"/>
    </location>
</feature>
<dbReference type="Gene3D" id="1.10.150.50">
    <property type="entry name" value="Transcription Factor, Ets-1"/>
    <property type="match status" value="1"/>
</dbReference>
<comment type="subcellular location">
    <subcellularLocation>
        <location evidence="1">Nucleus</location>
    </subcellularLocation>
</comment>
<evidence type="ECO:0000256" key="5">
    <source>
        <dbReference type="ARBA" id="ARBA00023163"/>
    </source>
</evidence>
<dbReference type="Proteomes" id="UP001153269">
    <property type="component" value="Unassembled WGS sequence"/>
</dbReference>
<dbReference type="GO" id="GO:0003682">
    <property type="term" value="F:chromatin binding"/>
    <property type="evidence" value="ECO:0007669"/>
    <property type="project" value="TreeGrafter"/>
</dbReference>
<sequence length="418" mass="45794">MSAACVPSSSSSRGRGGSSRVLTKRARGKKHIQGDKDGFHCILQMSVPAATAQKSDGNNSEMQSAAVAPSFLPSQSGKIPGRKRGRPPLRNVAKMDFPNRYPESLPPLKVPKKRGRKPGFKLKPRMVMTPLAISPPSSTPEPDMSSIPQDAATIPHSATPQVLTVCIYINKQANTGPQPGQEEDPAAPRSFWTRPALSATFDGKQHLLSLPVVNSIDYVLRFLKKLCRSLHCENLFSDQPITQHSGRSYQSDAETSMADDYHLDQSDGKRYSMDHGDSAFSSISSSYSPKSSYGFRSSQQFSNGSASMSMCRQSSTSPSTFPESNRTGGYSASPESQESKAPHNKDPTTWSVEDVVWFIRDSDPQALGPHSDVFRKHEIDGNALLLLKSDMIMKYLGLKLGPALKLCYHIDKLKQTKF</sequence>
<proteinExistence type="inferred from homology"/>
<name>A0A9N7YN24_PLEPL</name>
<dbReference type="PANTHER" id="PTHR12247">
    <property type="entry name" value="POLYCOMB GROUP PROTEIN"/>
    <property type="match status" value="1"/>
</dbReference>
<dbReference type="InterPro" id="IPR033763">
    <property type="entry name" value="SCML2_RBR"/>
</dbReference>
<dbReference type="InterPro" id="IPR001660">
    <property type="entry name" value="SAM"/>
</dbReference>
<dbReference type="Pfam" id="PF12140">
    <property type="entry name" value="SLED"/>
    <property type="match status" value="1"/>
</dbReference>
<dbReference type="Pfam" id="PF17208">
    <property type="entry name" value="RBR"/>
    <property type="match status" value="1"/>
</dbReference>
<comment type="similarity">
    <text evidence="2">Belongs to the SCM family.</text>
</comment>
<evidence type="ECO:0000259" key="8">
    <source>
        <dbReference type="SMART" id="SM00454"/>
    </source>
</evidence>
<dbReference type="InterPro" id="IPR013761">
    <property type="entry name" value="SAM/pointed_sf"/>
</dbReference>
<evidence type="ECO:0000256" key="3">
    <source>
        <dbReference type="ARBA" id="ARBA00022491"/>
    </source>
</evidence>
<accession>A0A9N7YN24</accession>